<dbReference type="Pfam" id="PF04385">
    <property type="entry name" value="FAINT"/>
    <property type="match status" value="2"/>
</dbReference>
<proteinExistence type="predicted"/>
<dbReference type="Proteomes" id="UP000244811">
    <property type="component" value="Chromosome 1"/>
</dbReference>
<dbReference type="AlphaFoldDB" id="A0A976QU30"/>
<gene>
    <name evidence="1" type="ORF">MACK_000566</name>
</gene>
<organism evidence="1 2">
    <name type="scientific">Theileria orientalis</name>
    <dbReference type="NCBI Taxonomy" id="68886"/>
    <lineage>
        <taxon>Eukaryota</taxon>
        <taxon>Sar</taxon>
        <taxon>Alveolata</taxon>
        <taxon>Apicomplexa</taxon>
        <taxon>Aconoidasida</taxon>
        <taxon>Piroplasmida</taxon>
        <taxon>Theileriidae</taxon>
        <taxon>Theileria</taxon>
    </lineage>
</organism>
<protein>
    <submittedName>
        <fullName evidence="1">Uncharacterized protein</fullName>
    </submittedName>
</protein>
<name>A0A976QU30_THEOR</name>
<evidence type="ECO:0000313" key="2">
    <source>
        <dbReference type="Proteomes" id="UP000244811"/>
    </source>
</evidence>
<evidence type="ECO:0000313" key="1">
    <source>
        <dbReference type="EMBL" id="UKK00493.2"/>
    </source>
</evidence>
<reference evidence="1" key="1">
    <citation type="submission" date="2022-07" db="EMBL/GenBank/DDBJ databases">
        <title>Evaluation of T. orientalis genome assembly methods using nanopore sequencing and analysis of variation between genomes.</title>
        <authorList>
            <person name="Yam J."/>
            <person name="Micallef M.L."/>
            <person name="Liu M."/>
            <person name="Djordjevic S.P."/>
            <person name="Bogema D.R."/>
            <person name="Jenkins C."/>
        </authorList>
    </citation>
    <scope>NUCLEOTIDE SEQUENCE</scope>
    <source>
        <strain evidence="1">Goon Nure</strain>
    </source>
</reference>
<dbReference type="InterPro" id="IPR007480">
    <property type="entry name" value="DUF529"/>
</dbReference>
<sequence>MVIFYGLKIGESLDTHSKGESSNSDQGSSEQSEIVLTIVTKDGTSTNENDVTKYSVEKYDYGTVYLMKDDAKCVEVQKAGNQMWNQGSGNDKVKAIYIDETLSIAIIAFDNGKHIGYGFTDTECNLIAEKDFGDFPDSDFEFTLINGSNEEKASENDYKKVDYGYGIDYILNRNVKCVKVKHKGNSVWEKGDQDVNEDPIKISVNRFNKFIFINFQTLYLSYKFDNVWTFVTKSDFAPLEYSKFKFVTVDSNGDNSSEQDDRFNKTGNDDLTLKTNDGFKFEEIKYENKKVWKHAEDTSSKNRPGKIVLKLKSRCVWIYFSCFDFRVYKYINKSWKLVWSLETGRQ</sequence>
<accession>A0A976QU30</accession>
<dbReference type="EMBL" id="CP056069">
    <property type="protein sequence ID" value="UKK00493.2"/>
    <property type="molecule type" value="Genomic_DNA"/>
</dbReference>